<keyword evidence="3" id="KW-1185">Reference proteome</keyword>
<dbReference type="Proteomes" id="UP000332933">
    <property type="component" value="Unassembled WGS sequence"/>
</dbReference>
<reference evidence="1" key="2">
    <citation type="submission" date="2019-06" db="EMBL/GenBank/DDBJ databases">
        <title>Genomics analysis of Aphanomyces spp. identifies a new class of oomycete effector associated with host adaptation.</title>
        <authorList>
            <person name="Gaulin E."/>
        </authorList>
    </citation>
    <scope>NUCLEOTIDE SEQUENCE</scope>
    <source>
        <strain evidence="1">CBS 578.67</strain>
    </source>
</reference>
<proteinExistence type="predicted"/>
<sequence length="361" mass="40914">MVDDTHRRHVGCIRQRRHQAAKRAERVLLETAVAQLQKELDHLHLSRRSGSTDRKPPIDRNPFAMATRVLLKQLHALRDEAEARHRLMCLLHHWVASQLRPQAAPTTSSWYAMDATLLADPVARRLGYAWLSERIVWSARTRLVPASDVGDRRTMELHVRDNNNTGEVDVAGLEGHGQYTILANFKHVARTYWQLEKDAAAGVDGLDIVHDHLFFYPRVNPTIRSKLCTVLSLVHEERRCIMATVSVVMDECYPVAAGELRVHGCTWTVYEHVTDSITLVREAYFHMFTPNQPDATVAQLGRAFGIEVDASTFHREALIHRMRGVVESFATLSVPPPPQIQHLVQEADALDVNEIPCPPIE</sequence>
<dbReference type="AlphaFoldDB" id="A0A485KAE1"/>
<gene>
    <name evidence="2" type="primary">Aste57867_1467</name>
    <name evidence="1" type="ORF">As57867_001466</name>
    <name evidence="2" type="ORF">ASTE57867_1467</name>
</gene>
<reference evidence="2 3" key="1">
    <citation type="submission" date="2019-03" db="EMBL/GenBank/DDBJ databases">
        <authorList>
            <person name="Gaulin E."/>
            <person name="Dumas B."/>
        </authorList>
    </citation>
    <scope>NUCLEOTIDE SEQUENCE [LARGE SCALE GENOMIC DNA]</scope>
    <source>
        <strain evidence="2">CBS 568.67</strain>
    </source>
</reference>
<accession>A0A485KAE1</accession>
<dbReference type="EMBL" id="CAADRA010000118">
    <property type="protein sequence ID" value="VFT78683.1"/>
    <property type="molecule type" value="Genomic_DNA"/>
</dbReference>
<evidence type="ECO:0000313" key="1">
    <source>
        <dbReference type="EMBL" id="KAF0718810.1"/>
    </source>
</evidence>
<organism evidence="2 3">
    <name type="scientific">Aphanomyces stellatus</name>
    <dbReference type="NCBI Taxonomy" id="120398"/>
    <lineage>
        <taxon>Eukaryota</taxon>
        <taxon>Sar</taxon>
        <taxon>Stramenopiles</taxon>
        <taxon>Oomycota</taxon>
        <taxon>Saprolegniomycetes</taxon>
        <taxon>Saprolegniales</taxon>
        <taxon>Verrucalvaceae</taxon>
        <taxon>Aphanomyces</taxon>
    </lineage>
</organism>
<dbReference type="EMBL" id="VJMH01000118">
    <property type="protein sequence ID" value="KAF0718810.1"/>
    <property type="molecule type" value="Genomic_DNA"/>
</dbReference>
<evidence type="ECO:0000313" key="2">
    <source>
        <dbReference type="EMBL" id="VFT78683.1"/>
    </source>
</evidence>
<name>A0A485KAE1_9STRA</name>
<evidence type="ECO:0000313" key="3">
    <source>
        <dbReference type="Proteomes" id="UP000332933"/>
    </source>
</evidence>
<protein>
    <submittedName>
        <fullName evidence="2">Aste57867_1467 protein</fullName>
    </submittedName>
</protein>